<dbReference type="AlphaFoldDB" id="A0A0U3W8A3"/>
<name>A0A0U3W8A3_9BACI</name>
<dbReference type="KEGG" id="lao:AOX59_12280"/>
<dbReference type="STRING" id="1472767.AOX59_12280"/>
<reference evidence="1 2" key="1">
    <citation type="submission" date="2016-01" db="EMBL/GenBank/DDBJ databases">
        <title>Complete genome sequence of strain Lentibacillus amyloliquefaciens LAM0015T isolated from saline sediment.</title>
        <authorList>
            <person name="Wang J.-L."/>
            <person name="He M.-X."/>
        </authorList>
    </citation>
    <scope>NUCLEOTIDE SEQUENCE [LARGE SCALE GENOMIC DNA]</scope>
    <source>
        <strain evidence="1 2">LAM0015</strain>
    </source>
</reference>
<protein>
    <recommendedName>
        <fullName evidence="3">DUF3219 domain-containing protein</fullName>
    </recommendedName>
</protein>
<evidence type="ECO:0000313" key="1">
    <source>
        <dbReference type="EMBL" id="ALX49298.1"/>
    </source>
</evidence>
<proteinExistence type="predicted"/>
<dbReference type="SUPFAM" id="SSF159173">
    <property type="entry name" value="YkvR-like"/>
    <property type="match status" value="1"/>
</dbReference>
<dbReference type="OrthoDB" id="2920197at2"/>
<organism evidence="1 2">
    <name type="scientific">Lentibacillus amyloliquefaciens</name>
    <dbReference type="NCBI Taxonomy" id="1472767"/>
    <lineage>
        <taxon>Bacteria</taxon>
        <taxon>Bacillati</taxon>
        <taxon>Bacillota</taxon>
        <taxon>Bacilli</taxon>
        <taxon>Bacillales</taxon>
        <taxon>Bacillaceae</taxon>
        <taxon>Lentibacillus</taxon>
    </lineage>
</organism>
<dbReference type="Proteomes" id="UP000050331">
    <property type="component" value="Chromosome"/>
</dbReference>
<dbReference type="EMBL" id="CP013862">
    <property type="protein sequence ID" value="ALX49298.1"/>
    <property type="molecule type" value="Genomic_DNA"/>
</dbReference>
<accession>A0A0U3W8A3</accession>
<dbReference type="InterPro" id="IPR023105">
    <property type="entry name" value="YkvR-like_sf"/>
</dbReference>
<gene>
    <name evidence="1" type="ORF">AOX59_12280</name>
</gene>
<sequence>MNQTIFINDMEFNASNVQIDSVTRHGKTLTRISFEFKVTHEESHDVTTLLYENDFTVKVPGENLEFPAAISNYSTSITNLYVEGTVGDFKLELTEKET</sequence>
<keyword evidence="2" id="KW-1185">Reference proteome</keyword>
<dbReference type="InterPro" id="IPR021596">
    <property type="entry name" value="DUF3219"/>
</dbReference>
<evidence type="ECO:0000313" key="2">
    <source>
        <dbReference type="Proteomes" id="UP000050331"/>
    </source>
</evidence>
<evidence type="ECO:0008006" key="3">
    <source>
        <dbReference type="Google" id="ProtNLM"/>
    </source>
</evidence>
<dbReference type="Gene3D" id="2.40.30.80">
    <property type="entry name" value="YkvR-like"/>
    <property type="match status" value="1"/>
</dbReference>
<dbReference type="RefSeq" id="WP_068445956.1">
    <property type="nucleotide sequence ID" value="NZ_CP013862.1"/>
</dbReference>
<dbReference type="Pfam" id="PF11514">
    <property type="entry name" value="DUF3219"/>
    <property type="match status" value="1"/>
</dbReference>